<dbReference type="Gramene" id="A03p60050.2_BraZ1">
    <property type="protein sequence ID" value="A03p60050.2_BraZ1.CDS.1"/>
    <property type="gene ID" value="A03g60050.2_BraZ1"/>
</dbReference>
<dbReference type="Proteomes" id="UP000694005">
    <property type="component" value="Chromosome A03"/>
</dbReference>
<protein>
    <submittedName>
        <fullName evidence="1">Uncharacterized protein</fullName>
    </submittedName>
</protein>
<reference evidence="1 2" key="1">
    <citation type="submission" date="2021-07" db="EMBL/GenBank/DDBJ databases">
        <authorList>
            <consortium name="Genoscope - CEA"/>
            <person name="William W."/>
        </authorList>
    </citation>
    <scope>NUCLEOTIDE SEQUENCE [LARGE SCALE GENOMIC DNA]</scope>
</reference>
<sequence>MISTPTEWYVFTTYMEEFLRCKIPLHLHYSTHSKGTKHNGEQTSMRC</sequence>
<evidence type="ECO:0000313" key="1">
    <source>
        <dbReference type="EMBL" id="CAG7884662.1"/>
    </source>
</evidence>
<gene>
    <name evidence="1" type="ORF">BRAPAZ1V2_A03P60050.2</name>
</gene>
<proteinExistence type="predicted"/>
<evidence type="ECO:0000313" key="2">
    <source>
        <dbReference type="Proteomes" id="UP000694005"/>
    </source>
</evidence>
<dbReference type="EMBL" id="LS974619">
    <property type="protein sequence ID" value="CAG7884662.1"/>
    <property type="molecule type" value="Genomic_DNA"/>
</dbReference>
<accession>A0A8D9LRZ1</accession>
<name>A0A8D9LRZ1_BRACM</name>
<dbReference type="AlphaFoldDB" id="A0A8D9LRZ1"/>
<organism evidence="1 2">
    <name type="scientific">Brassica campestris</name>
    <name type="common">Field mustard</name>
    <dbReference type="NCBI Taxonomy" id="3711"/>
    <lineage>
        <taxon>Eukaryota</taxon>
        <taxon>Viridiplantae</taxon>
        <taxon>Streptophyta</taxon>
        <taxon>Embryophyta</taxon>
        <taxon>Tracheophyta</taxon>
        <taxon>Spermatophyta</taxon>
        <taxon>Magnoliopsida</taxon>
        <taxon>eudicotyledons</taxon>
        <taxon>Gunneridae</taxon>
        <taxon>Pentapetalae</taxon>
        <taxon>rosids</taxon>
        <taxon>malvids</taxon>
        <taxon>Brassicales</taxon>
        <taxon>Brassicaceae</taxon>
        <taxon>Brassiceae</taxon>
        <taxon>Brassica</taxon>
    </lineage>
</organism>